<comment type="caution">
    <text evidence="1">The sequence shown here is derived from an EMBL/GenBank/DDBJ whole genome shotgun (WGS) entry which is preliminary data.</text>
</comment>
<reference evidence="1 2" key="1">
    <citation type="journal article" date="2019" name="Microorganisms">
        <title>Genome Insights into the Novel Species Microvirga brassicacearum, a Rapeseed Endophyte with Biotechnological Potential.</title>
        <authorList>
            <person name="Jimenez-Gomez A."/>
            <person name="Saati-Santamaria Z."/>
            <person name="Igual J.M."/>
            <person name="Rivas R."/>
            <person name="Mateos P.F."/>
            <person name="Garcia-Fraile P."/>
        </authorList>
    </citation>
    <scope>NUCLEOTIDE SEQUENCE [LARGE SCALE GENOMIC DNA]</scope>
    <source>
        <strain evidence="1 2">CDVBN77</strain>
    </source>
</reference>
<dbReference type="RefSeq" id="WP_150947511.1">
    <property type="nucleotide sequence ID" value="NZ_VCMV01000038.1"/>
</dbReference>
<accession>A0A5N3P699</accession>
<sequence>MRWTVRIFVLLFLAWAIFMVSPFVALYDLAKAVERRDVSRIEERVNFPAVRVAVSRQVVGDYLHTPEGRAKLGDLDGRVATTAGAAAVNPVVEQLITAEALIDLLDDGWPQQVAAPAGAQASGKLPLEFGTVRDAVMLFFGSESNGFRSVAIPFPPEEAKDRQFRLTMRLSGTTWRLTGIELPRALREELIARVQKKDG</sequence>
<organism evidence="1 2">
    <name type="scientific">Microvirga brassicacearum</name>
    <dbReference type="NCBI Taxonomy" id="2580413"/>
    <lineage>
        <taxon>Bacteria</taxon>
        <taxon>Pseudomonadati</taxon>
        <taxon>Pseudomonadota</taxon>
        <taxon>Alphaproteobacteria</taxon>
        <taxon>Hyphomicrobiales</taxon>
        <taxon>Methylobacteriaceae</taxon>
        <taxon>Microvirga</taxon>
    </lineage>
</organism>
<name>A0A5N3P699_9HYPH</name>
<proteinExistence type="predicted"/>
<dbReference type="InterPro" id="IPR021330">
    <property type="entry name" value="DUF2939"/>
</dbReference>
<evidence type="ECO:0000313" key="1">
    <source>
        <dbReference type="EMBL" id="KAB0265258.1"/>
    </source>
</evidence>
<evidence type="ECO:0000313" key="2">
    <source>
        <dbReference type="Proteomes" id="UP000325684"/>
    </source>
</evidence>
<dbReference type="AlphaFoldDB" id="A0A5N3P699"/>
<dbReference type="Proteomes" id="UP000325684">
    <property type="component" value="Unassembled WGS sequence"/>
</dbReference>
<dbReference type="Pfam" id="PF11159">
    <property type="entry name" value="DUF2939"/>
    <property type="match status" value="1"/>
</dbReference>
<keyword evidence="2" id="KW-1185">Reference proteome</keyword>
<gene>
    <name evidence="1" type="ORF">FEZ63_19230</name>
</gene>
<dbReference type="OrthoDB" id="8445263at2"/>
<dbReference type="EMBL" id="VCMV01000038">
    <property type="protein sequence ID" value="KAB0265258.1"/>
    <property type="molecule type" value="Genomic_DNA"/>
</dbReference>
<protein>
    <submittedName>
        <fullName evidence="1">DUF2939 domain-containing protein</fullName>
    </submittedName>
</protein>